<evidence type="ECO:0000313" key="1">
    <source>
        <dbReference type="EMBL" id="REF40764.1"/>
    </source>
</evidence>
<dbReference type="Proteomes" id="UP000256530">
    <property type="component" value="Unassembled WGS sequence"/>
</dbReference>
<comment type="caution">
    <text evidence="1">The sequence shown here is derived from an EMBL/GenBank/DDBJ whole genome shotgun (WGS) entry which is preliminary data.</text>
</comment>
<sequence length="42" mass="4911">MTIKTSPLKLGNEMYGKMKIEKAFLEALEMYFIKQQDKKTPS</sequence>
<protein>
    <submittedName>
        <fullName evidence="1">Uncharacterized protein</fullName>
    </submittedName>
</protein>
<proteinExistence type="predicted"/>
<organism evidence="1 2">
    <name type="scientific">Bacillus mycoides</name>
    <dbReference type="NCBI Taxonomy" id="1405"/>
    <lineage>
        <taxon>Bacteria</taxon>
        <taxon>Bacillati</taxon>
        <taxon>Bacillota</taxon>
        <taxon>Bacilli</taxon>
        <taxon>Bacillales</taxon>
        <taxon>Bacillaceae</taxon>
        <taxon>Bacillus</taxon>
        <taxon>Bacillus cereus group</taxon>
    </lineage>
</organism>
<gene>
    <name evidence="1" type="ORF">DET55_102136</name>
</gene>
<accession>A0A3D9VR85</accession>
<dbReference type="AlphaFoldDB" id="A0A3D9VR85"/>
<reference evidence="1 2" key="1">
    <citation type="submission" date="2018-08" db="EMBL/GenBank/DDBJ databases">
        <title>Freshwater and sediment microbial communities from various areas in North America, analyzing microbe dynamics in response to fracking.</title>
        <authorList>
            <person name="Lamendella R."/>
        </authorList>
    </citation>
    <scope>NUCLEOTIDE SEQUENCE [LARGE SCALE GENOMIC DNA]</scope>
    <source>
        <strain evidence="1 2">DB-1</strain>
    </source>
</reference>
<dbReference type="EMBL" id="QTTY01000002">
    <property type="protein sequence ID" value="REF40764.1"/>
    <property type="molecule type" value="Genomic_DNA"/>
</dbReference>
<evidence type="ECO:0000313" key="2">
    <source>
        <dbReference type="Proteomes" id="UP000256530"/>
    </source>
</evidence>
<dbReference type="RefSeq" id="WP_258550626.1">
    <property type="nucleotide sequence ID" value="NZ_QTTY01000002.1"/>
</dbReference>
<name>A0A3D9VR85_BACMY</name>